<dbReference type="OrthoDB" id="7441206at2"/>
<comment type="caution">
    <text evidence="3">The sequence shown here is derived from an EMBL/GenBank/DDBJ whole genome shotgun (WGS) entry which is preliminary data.</text>
</comment>
<dbReference type="InterPro" id="IPR048350">
    <property type="entry name" value="S-Me-THD-like_C"/>
</dbReference>
<dbReference type="InterPro" id="IPR027479">
    <property type="entry name" value="S-Me-THD_N_sf"/>
</dbReference>
<dbReference type="Pfam" id="PF20906">
    <property type="entry name" value="S-Me-THD_C"/>
    <property type="match status" value="1"/>
</dbReference>
<accession>A0A2V3VV27</accession>
<keyword evidence="4" id="KW-1185">Reference proteome</keyword>
<protein>
    <recommendedName>
        <fullName evidence="5">DUF917 domain-containing protein</fullName>
    </recommendedName>
</protein>
<dbReference type="InterPro" id="IPR024071">
    <property type="entry name" value="S-Me-THD_C_sf"/>
</dbReference>
<organism evidence="3 4">
    <name type="scientific">Pseudogracilibacillus auburnensis</name>
    <dbReference type="NCBI Taxonomy" id="1494959"/>
    <lineage>
        <taxon>Bacteria</taxon>
        <taxon>Bacillati</taxon>
        <taxon>Bacillota</taxon>
        <taxon>Bacilli</taxon>
        <taxon>Bacillales</taxon>
        <taxon>Bacillaceae</taxon>
        <taxon>Pseudogracilibacillus</taxon>
    </lineage>
</organism>
<evidence type="ECO:0000313" key="3">
    <source>
        <dbReference type="EMBL" id="PXW80349.1"/>
    </source>
</evidence>
<evidence type="ECO:0008006" key="5">
    <source>
        <dbReference type="Google" id="ProtNLM"/>
    </source>
</evidence>
<dbReference type="Proteomes" id="UP000247978">
    <property type="component" value="Unassembled WGS sequence"/>
</dbReference>
<dbReference type="Gene3D" id="3.40.1610.10">
    <property type="entry name" value="CV3147-like domain"/>
    <property type="match status" value="1"/>
</dbReference>
<dbReference type="InterPro" id="IPR010318">
    <property type="entry name" value="S-Me-THD_N"/>
</dbReference>
<name>A0A2V3VV27_9BACI</name>
<evidence type="ECO:0000259" key="2">
    <source>
        <dbReference type="Pfam" id="PF20906"/>
    </source>
</evidence>
<reference evidence="3 4" key="1">
    <citation type="submission" date="2018-05" db="EMBL/GenBank/DDBJ databases">
        <title>Genomic Encyclopedia of Type Strains, Phase IV (KMG-IV): sequencing the most valuable type-strain genomes for metagenomic binning, comparative biology and taxonomic classification.</title>
        <authorList>
            <person name="Goeker M."/>
        </authorList>
    </citation>
    <scope>NUCLEOTIDE SEQUENCE [LARGE SCALE GENOMIC DNA]</scope>
    <source>
        <strain evidence="3 4">DSM 28556</strain>
    </source>
</reference>
<dbReference type="AlphaFoldDB" id="A0A2V3VV27"/>
<dbReference type="Pfam" id="PF06032">
    <property type="entry name" value="S-Me-THD_N"/>
    <property type="match status" value="1"/>
</dbReference>
<sequence>MSVYEVLEKWGIKNYRIIDEQAIEEITLGASILATGGGGDPEIGLLWTLGTIEKGKDIVLINPEDVPDDVMGASVGCLGAPIVLTEKPPSHNVLEKAFKELSRYLGENLEVVIPFECGGVNSTVAYAIAGELGIPVIDVDGMNRAFPELHQTSWVANGSHASPAVSVDDRGNMTIIDTKEDNLRAENIARNAAMAYGGISWKASYPLTGREVKEKSILYSQSIAWEIGKAVSEARQNHRNPIDEIIKKLKETRGVESFKVFNGKIVDINRDFGGEATKGFSSGKIQMEGMGEYKNQIAEIDFQNEWLRLKIDGETLSLPPDLITILDNETGEPIRTDIMKYGYRGSILLIPAQERMRTEKGLEIFGPSYFGYEESYEPVEDIVAKKGR</sequence>
<feature type="domain" description="S-Me-THD N-terminal" evidence="1">
    <location>
        <begin position="22"/>
        <end position="177"/>
    </location>
</feature>
<proteinExistence type="predicted"/>
<feature type="domain" description="S-Me-THD-like C-terminal" evidence="2">
    <location>
        <begin position="181"/>
        <end position="379"/>
    </location>
</feature>
<dbReference type="EMBL" id="QJJQ01000029">
    <property type="protein sequence ID" value="PXW80349.1"/>
    <property type="molecule type" value="Genomic_DNA"/>
</dbReference>
<gene>
    <name evidence="3" type="ORF">DFR56_1293</name>
</gene>
<dbReference type="RefSeq" id="WP_110397640.1">
    <property type="nucleotide sequence ID" value="NZ_JBHUHB010000001.1"/>
</dbReference>
<dbReference type="Gene3D" id="2.40.390.10">
    <property type="entry name" value="CV3147-like"/>
    <property type="match status" value="1"/>
</dbReference>
<evidence type="ECO:0000259" key="1">
    <source>
        <dbReference type="Pfam" id="PF06032"/>
    </source>
</evidence>
<evidence type="ECO:0000313" key="4">
    <source>
        <dbReference type="Proteomes" id="UP000247978"/>
    </source>
</evidence>
<dbReference type="SUPFAM" id="SSF160991">
    <property type="entry name" value="CV3147-like"/>
    <property type="match status" value="1"/>
</dbReference>